<dbReference type="InterPro" id="IPR043519">
    <property type="entry name" value="NT_sf"/>
</dbReference>
<dbReference type="Pfam" id="PF18765">
    <property type="entry name" value="Polbeta"/>
    <property type="match status" value="1"/>
</dbReference>
<gene>
    <name evidence="2" type="ORF">Dthio_PD3686</name>
</gene>
<organism evidence="2 3">
    <name type="scientific">Desulfonatronospira thiodismutans ASO3-1</name>
    <dbReference type="NCBI Taxonomy" id="555779"/>
    <lineage>
        <taxon>Bacteria</taxon>
        <taxon>Pseudomonadati</taxon>
        <taxon>Thermodesulfobacteriota</taxon>
        <taxon>Desulfovibrionia</taxon>
        <taxon>Desulfovibrionales</taxon>
        <taxon>Desulfonatronovibrionaceae</taxon>
        <taxon>Desulfonatronospira</taxon>
    </lineage>
</organism>
<dbReference type="AlphaFoldDB" id="D6SK26"/>
<dbReference type="RefSeq" id="WP_008869351.1">
    <property type="nucleotide sequence ID" value="NZ_ACJN02000001.1"/>
</dbReference>
<evidence type="ECO:0000259" key="1">
    <source>
        <dbReference type="Pfam" id="PF18765"/>
    </source>
</evidence>
<keyword evidence="3" id="KW-1185">Reference proteome</keyword>
<dbReference type="SUPFAM" id="SSF81301">
    <property type="entry name" value="Nucleotidyltransferase"/>
    <property type="match status" value="1"/>
</dbReference>
<evidence type="ECO:0000313" key="2">
    <source>
        <dbReference type="EMBL" id="EFI36229.1"/>
    </source>
</evidence>
<comment type="caution">
    <text evidence="2">The sequence shown here is derived from an EMBL/GenBank/DDBJ whole genome shotgun (WGS) entry which is preliminary data.</text>
</comment>
<feature type="domain" description="Polymerase beta nucleotidyltransferase" evidence="1">
    <location>
        <begin position="24"/>
        <end position="114"/>
    </location>
</feature>
<protein>
    <recommendedName>
        <fullName evidence="1">Polymerase beta nucleotidyltransferase domain-containing protein</fullName>
    </recommendedName>
</protein>
<dbReference type="InterPro" id="IPR041633">
    <property type="entry name" value="Polbeta"/>
</dbReference>
<dbReference type="OrthoDB" id="5521377at2"/>
<evidence type="ECO:0000313" key="3">
    <source>
        <dbReference type="Proteomes" id="UP000005496"/>
    </source>
</evidence>
<accession>D6SK26</accession>
<sequence>MEEITCPYRKNLASRERDVLLRDLSTYLEPRPELVFAYVYGSFVSGMPFQDIDLALYVDLEHLGNVRSIEEEYAEILSNVFRQVFHVVIVNHAPAPFLCSVFSDGVRLFCKDDELLSSCIEQCSLDMLANEGVSRQSLEEIVS</sequence>
<name>D6SK26_9BACT</name>
<dbReference type="EMBL" id="ACJN02000001">
    <property type="protein sequence ID" value="EFI36229.1"/>
    <property type="molecule type" value="Genomic_DNA"/>
</dbReference>
<reference evidence="2" key="1">
    <citation type="submission" date="2010-05" db="EMBL/GenBank/DDBJ databases">
        <title>The draft genome of Desulfonatronospira thiodismutans ASO3-1.</title>
        <authorList>
            <consortium name="US DOE Joint Genome Institute (JGI-PGF)"/>
            <person name="Lucas S."/>
            <person name="Copeland A."/>
            <person name="Lapidus A."/>
            <person name="Cheng J.-F."/>
            <person name="Bruce D."/>
            <person name="Goodwin L."/>
            <person name="Pitluck S."/>
            <person name="Chertkov O."/>
            <person name="Brettin T."/>
            <person name="Detter J.C."/>
            <person name="Han C."/>
            <person name="Land M.L."/>
            <person name="Hauser L."/>
            <person name="Kyrpides N."/>
            <person name="Mikhailova N."/>
            <person name="Muyzer G."/>
            <person name="Woyke T."/>
        </authorList>
    </citation>
    <scope>NUCLEOTIDE SEQUENCE [LARGE SCALE GENOMIC DNA]</scope>
    <source>
        <strain evidence="2">ASO3-1</strain>
    </source>
</reference>
<dbReference type="Proteomes" id="UP000005496">
    <property type="component" value="Unassembled WGS sequence"/>
</dbReference>
<proteinExistence type="predicted"/>